<evidence type="ECO:0000256" key="1">
    <source>
        <dbReference type="SAM" id="SignalP"/>
    </source>
</evidence>
<protein>
    <submittedName>
        <fullName evidence="2">Uncharacterized protein</fullName>
    </submittedName>
</protein>
<feature type="chain" id="PRO_5007595933" evidence="1">
    <location>
        <begin position="27"/>
        <end position="130"/>
    </location>
</feature>
<evidence type="ECO:0000313" key="2">
    <source>
        <dbReference type="EMBL" id="KZA98319.1"/>
    </source>
</evidence>
<feature type="signal peptide" evidence="1">
    <location>
        <begin position="1"/>
        <end position="26"/>
    </location>
</feature>
<dbReference type="EMBL" id="LVYU01000118">
    <property type="protein sequence ID" value="KZA98319.1"/>
    <property type="molecule type" value="Genomic_DNA"/>
</dbReference>
<organism evidence="2">
    <name type="scientific">Rhizobium leguminosarum</name>
    <dbReference type="NCBI Taxonomy" id="384"/>
    <lineage>
        <taxon>Bacteria</taxon>
        <taxon>Pseudomonadati</taxon>
        <taxon>Pseudomonadota</taxon>
        <taxon>Alphaproteobacteria</taxon>
        <taxon>Hyphomicrobiales</taxon>
        <taxon>Rhizobiaceae</taxon>
        <taxon>Rhizobium/Agrobacterium group</taxon>
        <taxon>Rhizobium</taxon>
    </lineage>
</organism>
<sequence length="130" mass="14287">MIKESSTKIALLVVVGMPFVYSPAAADEYQTIWIDKGQSVDIYWQVNLAGKVYLSADVAGQPACLDYWWIIYPFTQIKKLGRHCGRASFLLPGLSDWGIGGKLRAGNAEGKTRILGTSQETVANSFPVNF</sequence>
<gene>
    <name evidence="2" type="ORF">A4A59_28050</name>
</gene>
<proteinExistence type="predicted"/>
<accession>A0A154IEB9</accession>
<reference evidence="2" key="1">
    <citation type="submission" date="2016-03" db="EMBL/GenBank/DDBJ databases">
        <title>Microsymbionts genomes from the relict species Vavilovia formosa.</title>
        <authorList>
            <person name="Chirak E."/>
            <person name="Kimeklis A."/>
            <person name="Kopat V."/>
            <person name="Andronov E."/>
        </authorList>
    </citation>
    <scope>NUCLEOTIDE SEQUENCE [LARGE SCALE GENOMIC DNA]</scope>
    <source>
        <strain evidence="2">Vaf12</strain>
    </source>
</reference>
<name>A0A154IEB9_RHILE</name>
<keyword evidence="1" id="KW-0732">Signal</keyword>
<comment type="caution">
    <text evidence="2">The sequence shown here is derived from an EMBL/GenBank/DDBJ whole genome shotgun (WGS) entry which is preliminary data.</text>
</comment>
<dbReference type="RefSeq" id="WP_062943919.1">
    <property type="nucleotide sequence ID" value="NZ_CP171844.1"/>
</dbReference>
<dbReference type="AlphaFoldDB" id="A0A154IEB9"/>